<organism evidence="2 3">
    <name type="scientific">Leptolinea tardivitalis</name>
    <dbReference type="NCBI Taxonomy" id="229920"/>
    <lineage>
        <taxon>Bacteria</taxon>
        <taxon>Bacillati</taxon>
        <taxon>Chloroflexota</taxon>
        <taxon>Anaerolineae</taxon>
        <taxon>Anaerolineales</taxon>
        <taxon>Anaerolineaceae</taxon>
        <taxon>Leptolinea</taxon>
    </lineage>
</organism>
<dbReference type="Proteomes" id="UP000050430">
    <property type="component" value="Unassembled WGS sequence"/>
</dbReference>
<keyword evidence="3" id="KW-1185">Reference proteome</keyword>
<dbReference type="AlphaFoldDB" id="A0A0P6X613"/>
<evidence type="ECO:0000259" key="1">
    <source>
        <dbReference type="Pfam" id="PF12804"/>
    </source>
</evidence>
<dbReference type="CDD" id="cd04182">
    <property type="entry name" value="GT_2_like_f"/>
    <property type="match status" value="1"/>
</dbReference>
<dbReference type="PANTHER" id="PTHR43777:SF1">
    <property type="entry name" value="MOLYBDENUM COFACTOR CYTIDYLYLTRANSFERASE"/>
    <property type="match status" value="1"/>
</dbReference>
<reference evidence="2 3" key="1">
    <citation type="submission" date="2015-07" db="EMBL/GenBank/DDBJ databases">
        <title>Genome sequence of Leptolinea tardivitalis DSM 16556.</title>
        <authorList>
            <person name="Hemp J."/>
            <person name="Ward L.M."/>
            <person name="Pace L.A."/>
            <person name="Fischer W.W."/>
        </authorList>
    </citation>
    <scope>NUCLEOTIDE SEQUENCE [LARGE SCALE GENOMIC DNA]</scope>
    <source>
        <strain evidence="2 3">YMTK-2</strain>
    </source>
</reference>
<dbReference type="GO" id="GO:0016779">
    <property type="term" value="F:nucleotidyltransferase activity"/>
    <property type="evidence" value="ECO:0007669"/>
    <property type="project" value="UniProtKB-ARBA"/>
</dbReference>
<dbReference type="STRING" id="229920.ADM99_00890"/>
<evidence type="ECO:0000313" key="2">
    <source>
        <dbReference type="EMBL" id="KPL74787.1"/>
    </source>
</evidence>
<accession>A0A0P6X613</accession>
<dbReference type="Pfam" id="PF12804">
    <property type="entry name" value="NTP_transf_3"/>
    <property type="match status" value="1"/>
</dbReference>
<dbReference type="InterPro" id="IPR025877">
    <property type="entry name" value="MobA-like_NTP_Trfase"/>
</dbReference>
<feature type="domain" description="MobA-like NTP transferase" evidence="1">
    <location>
        <begin position="17"/>
        <end position="176"/>
    </location>
</feature>
<sequence length="205" mass="22783">MGSKFNSVLTVNESIAGIILAAGNSRRMGQPKALLDWKGIPFVRACALQAITAGLKPIYIIAGQEYEKIKEIVKDLPVKVILNQDWNEGQSSSVRTAIKSLPQKIGGAVFQLVDQPHISVTLIRKLIYEHSISLAPIILPETNGRRANPVLFDRDTFEALTSIQGDFGGRLIFSQYPIRTLSWFDESILLDVDTPEDYKHLLELP</sequence>
<dbReference type="EMBL" id="LGCK01000002">
    <property type="protein sequence ID" value="KPL74787.1"/>
    <property type="molecule type" value="Genomic_DNA"/>
</dbReference>
<dbReference type="SUPFAM" id="SSF53448">
    <property type="entry name" value="Nucleotide-diphospho-sugar transferases"/>
    <property type="match status" value="1"/>
</dbReference>
<evidence type="ECO:0000313" key="3">
    <source>
        <dbReference type="Proteomes" id="UP000050430"/>
    </source>
</evidence>
<proteinExistence type="predicted"/>
<dbReference type="InterPro" id="IPR029044">
    <property type="entry name" value="Nucleotide-diphossugar_trans"/>
</dbReference>
<name>A0A0P6X613_9CHLR</name>
<gene>
    <name evidence="2" type="ORF">ADM99_00890</name>
</gene>
<dbReference type="Gene3D" id="3.90.550.10">
    <property type="entry name" value="Spore Coat Polysaccharide Biosynthesis Protein SpsA, Chain A"/>
    <property type="match status" value="1"/>
</dbReference>
<protein>
    <recommendedName>
        <fullName evidence="1">MobA-like NTP transferase domain-containing protein</fullName>
    </recommendedName>
</protein>
<dbReference type="PANTHER" id="PTHR43777">
    <property type="entry name" value="MOLYBDENUM COFACTOR CYTIDYLYLTRANSFERASE"/>
    <property type="match status" value="1"/>
</dbReference>
<comment type="caution">
    <text evidence="2">The sequence shown here is derived from an EMBL/GenBank/DDBJ whole genome shotgun (WGS) entry which is preliminary data.</text>
</comment>